<dbReference type="SUPFAM" id="SSF53098">
    <property type="entry name" value="Ribonuclease H-like"/>
    <property type="match status" value="1"/>
</dbReference>
<dbReference type="OrthoDB" id="6614157at2759"/>
<feature type="domain" description="RNase H type-1" evidence="2">
    <location>
        <begin position="328"/>
        <end position="455"/>
    </location>
</feature>
<keyword evidence="4" id="KW-1185">Reference proteome</keyword>
<dbReference type="GO" id="GO:0003676">
    <property type="term" value="F:nucleic acid binding"/>
    <property type="evidence" value="ECO:0007669"/>
    <property type="project" value="InterPro"/>
</dbReference>
<reference evidence="4" key="1">
    <citation type="submission" date="2010-06" db="EMBL/GenBank/DDBJ databases">
        <authorList>
            <person name="Jiang H."/>
            <person name="Abraham K."/>
            <person name="Ali S."/>
            <person name="Alsbrooks S.L."/>
            <person name="Anim B.N."/>
            <person name="Anosike U.S."/>
            <person name="Attaway T."/>
            <person name="Bandaranaike D.P."/>
            <person name="Battles P.K."/>
            <person name="Bell S.N."/>
            <person name="Bell A.V."/>
            <person name="Beltran B."/>
            <person name="Bickham C."/>
            <person name="Bustamante Y."/>
            <person name="Caleb T."/>
            <person name="Canada A."/>
            <person name="Cardenas V."/>
            <person name="Carter K."/>
            <person name="Chacko J."/>
            <person name="Chandrabose M.N."/>
            <person name="Chavez D."/>
            <person name="Chavez A."/>
            <person name="Chen L."/>
            <person name="Chu H.-S."/>
            <person name="Claassen K.J."/>
            <person name="Cockrell R."/>
            <person name="Collins M."/>
            <person name="Cooper J.A."/>
            <person name="Cree A."/>
            <person name="Curry S.M."/>
            <person name="Da Y."/>
            <person name="Dao M.D."/>
            <person name="Das B."/>
            <person name="Davila M.-L."/>
            <person name="Davy-Carroll L."/>
            <person name="Denson S."/>
            <person name="Dinh H."/>
            <person name="Ebong V.E."/>
            <person name="Edwards J.R."/>
            <person name="Egan A."/>
            <person name="El-Daye J."/>
            <person name="Escobedo L."/>
            <person name="Fernandez S."/>
            <person name="Fernando P.R."/>
            <person name="Flagg N."/>
            <person name="Forbes L.D."/>
            <person name="Fowler R.G."/>
            <person name="Fu Q."/>
            <person name="Gabisi R.A."/>
            <person name="Ganer J."/>
            <person name="Garbino Pronczuk A."/>
            <person name="Garcia R.M."/>
            <person name="Garner T."/>
            <person name="Garrett T.E."/>
            <person name="Gonzalez D.A."/>
            <person name="Hamid H."/>
            <person name="Hawkins E.S."/>
            <person name="Hirani K."/>
            <person name="Hogues M.E."/>
            <person name="Hollins B."/>
            <person name="Hsiao C.-H."/>
            <person name="Jabil R."/>
            <person name="James M.L."/>
            <person name="Jhangiani S.N."/>
            <person name="Johnson B."/>
            <person name="Johnson Q."/>
            <person name="Joshi V."/>
            <person name="Kalu J.B."/>
            <person name="Kam C."/>
            <person name="Kashfia A."/>
            <person name="Keebler J."/>
            <person name="Kisamo H."/>
            <person name="Kovar C.L."/>
            <person name="Lago L.A."/>
            <person name="Lai C.-Y."/>
            <person name="Laidlaw J."/>
            <person name="Lara F."/>
            <person name="Le T.-K."/>
            <person name="Lee S.L."/>
            <person name="Legall F.H."/>
            <person name="Lemon S.J."/>
            <person name="Lewis L.R."/>
            <person name="Li B."/>
            <person name="Liu Y."/>
            <person name="Liu Y.-S."/>
            <person name="Lopez J."/>
            <person name="Lozado R.J."/>
            <person name="Lu J."/>
            <person name="Madu R.C."/>
            <person name="Maheshwari M."/>
            <person name="Maheshwari R."/>
            <person name="Malloy K."/>
            <person name="Martinez E."/>
            <person name="Mathew T."/>
            <person name="Mercado I.C."/>
            <person name="Mercado C."/>
            <person name="Meyer B."/>
            <person name="Montgomery K."/>
            <person name="Morgan M.B."/>
            <person name="Munidasa M."/>
            <person name="Nazareth L.V."/>
            <person name="Nelson J."/>
            <person name="Ng B.M."/>
            <person name="Nguyen N.B."/>
            <person name="Nguyen P.Q."/>
            <person name="Nguyen T."/>
            <person name="Obregon M."/>
            <person name="Okwuonu G.O."/>
            <person name="Onwere C.G."/>
            <person name="Orozco G."/>
            <person name="Parra A."/>
            <person name="Patel S."/>
            <person name="Patil S."/>
            <person name="Perez A."/>
            <person name="Perez Y."/>
            <person name="Pham C."/>
            <person name="Primus E.L."/>
            <person name="Pu L.-L."/>
            <person name="Puazo M."/>
            <person name="Qin X."/>
            <person name="Quiroz J.B."/>
            <person name="Reese J."/>
            <person name="Richards S."/>
            <person name="Rives C.M."/>
            <person name="Robberts R."/>
            <person name="Ruiz S.J."/>
            <person name="Ruiz M.J."/>
            <person name="Santibanez J."/>
            <person name="Schneider B.W."/>
            <person name="Sisson I."/>
            <person name="Smith M."/>
            <person name="Sodergren E."/>
            <person name="Song X.-Z."/>
            <person name="Song B.B."/>
            <person name="Summersgill H."/>
            <person name="Thelus R."/>
            <person name="Thornton R.D."/>
            <person name="Trejos Z.Y."/>
            <person name="Usmani K."/>
            <person name="Vattathil S."/>
            <person name="Villasana D."/>
            <person name="Walker D.L."/>
            <person name="Wang S."/>
            <person name="Wang K."/>
            <person name="White C.S."/>
            <person name="Williams A.C."/>
            <person name="Williamson J."/>
            <person name="Wilson K."/>
            <person name="Woghiren I.O."/>
            <person name="Woodworth J.R."/>
            <person name="Worley K.C."/>
            <person name="Wright R.A."/>
            <person name="Wu W."/>
            <person name="Young L."/>
            <person name="Zhang L."/>
            <person name="Zhang J."/>
            <person name="Zhu Y."/>
            <person name="Muzny D.M."/>
            <person name="Weinstock G."/>
            <person name="Gibbs R.A."/>
        </authorList>
    </citation>
    <scope>NUCLEOTIDE SEQUENCE [LARGE SCALE GENOMIC DNA]</scope>
    <source>
        <strain evidence="4">LSR1</strain>
    </source>
</reference>
<dbReference type="Pfam" id="PF00078">
    <property type="entry name" value="RVT_1"/>
    <property type="match status" value="1"/>
</dbReference>
<dbReference type="PROSITE" id="PS50879">
    <property type="entry name" value="RNASE_H_1"/>
    <property type="match status" value="1"/>
</dbReference>
<dbReference type="InterPro" id="IPR000477">
    <property type="entry name" value="RT_dom"/>
</dbReference>
<dbReference type="PANTHER" id="PTHR33332">
    <property type="entry name" value="REVERSE TRANSCRIPTASE DOMAIN-CONTAINING PROTEIN"/>
    <property type="match status" value="1"/>
</dbReference>
<evidence type="ECO:0000313" key="3">
    <source>
        <dbReference type="EnsemblMetazoa" id="XP_016656082.2"/>
    </source>
</evidence>
<dbReference type="InterPro" id="IPR002156">
    <property type="entry name" value="RNaseH_domain"/>
</dbReference>
<proteinExistence type="predicted"/>
<dbReference type="GeneID" id="107882354"/>
<reference evidence="3" key="2">
    <citation type="submission" date="2022-06" db="UniProtKB">
        <authorList>
            <consortium name="EnsemblMetazoa"/>
        </authorList>
    </citation>
    <scope>IDENTIFICATION</scope>
</reference>
<evidence type="ECO:0000259" key="1">
    <source>
        <dbReference type="PROSITE" id="PS50878"/>
    </source>
</evidence>
<feature type="domain" description="Reverse transcriptase" evidence="1">
    <location>
        <begin position="1"/>
        <end position="142"/>
    </location>
</feature>
<sequence length="599" mass="68366">MFNFIKDFLSDRSFQVKIHNYLSPSFSQQNGVPQGSTISVTLFLIAINDICENIKFPVQSTLFADDLNILCRGKNPNSIQPALQDTIDSLLEWSSKTGFTFSATKSRCSLFTRFRKYNNLEVHLNNTPIPYTKTIKILGITFDNKNTWQAHLKEIRKATLIKLNIIKLLAHTTWRANGTTLKQIYKSLILSKLEYGAFLYIDAKQSALKMIETIHNSGLRLATGAFRSSPISSILNIANTLPLDLRRMQNFALQEARRIQNNITSNLENSIKLNNFEFNCSGIFKHEHATTPPWLMELHFNTDLSQHIKSETMDYTFRNLTLSLLEDYQDYTKFYTDGSKTEIGVGASVYFNNTSKMIKFPDFCSIYTAEAYAIYHALETIQQLNIDKAIILSDSLSTINSICNINQPNAISSMIQNRIALLNHNNQDVMLLWIPSHTGIHGNETADTYAKRAITSPEASLVQICSLGDIKGAIQSLTLQQWQHRWTSSHTKLNEIKPSINPWPTHTSKRRHEVIINRLRIGHTWLTHSFLMRHDDPAQCTTCGEALTIKHVLLHCRNFTDTRTSLNIPEHLYEALGPDYENSINILTFLKITKLYNLI</sequence>
<dbReference type="Pfam" id="PF00075">
    <property type="entry name" value="RNase_H"/>
    <property type="match status" value="1"/>
</dbReference>
<dbReference type="InterPro" id="IPR012337">
    <property type="entry name" value="RNaseH-like_sf"/>
</dbReference>
<dbReference type="Proteomes" id="UP000007819">
    <property type="component" value="Chromosome X"/>
</dbReference>
<dbReference type="InterPro" id="IPR036397">
    <property type="entry name" value="RNaseH_sf"/>
</dbReference>
<protein>
    <submittedName>
        <fullName evidence="3">Uncharacterized protein</fullName>
    </submittedName>
</protein>
<dbReference type="Gene3D" id="3.30.420.10">
    <property type="entry name" value="Ribonuclease H-like superfamily/Ribonuclease H"/>
    <property type="match status" value="1"/>
</dbReference>
<dbReference type="EnsemblMetazoa" id="XM_016800593.2">
    <property type="protein sequence ID" value="XP_016656082.2"/>
    <property type="gene ID" value="LOC107882354"/>
</dbReference>
<name>A0A8R2D1G9_ACYPI</name>
<accession>A0A8R2D1G9</accession>
<organism evidence="3 4">
    <name type="scientific">Acyrthosiphon pisum</name>
    <name type="common">Pea aphid</name>
    <dbReference type="NCBI Taxonomy" id="7029"/>
    <lineage>
        <taxon>Eukaryota</taxon>
        <taxon>Metazoa</taxon>
        <taxon>Ecdysozoa</taxon>
        <taxon>Arthropoda</taxon>
        <taxon>Hexapoda</taxon>
        <taxon>Insecta</taxon>
        <taxon>Pterygota</taxon>
        <taxon>Neoptera</taxon>
        <taxon>Paraneoptera</taxon>
        <taxon>Hemiptera</taxon>
        <taxon>Sternorrhyncha</taxon>
        <taxon>Aphidomorpha</taxon>
        <taxon>Aphidoidea</taxon>
        <taxon>Aphididae</taxon>
        <taxon>Macrosiphini</taxon>
        <taxon>Acyrthosiphon</taxon>
    </lineage>
</organism>
<evidence type="ECO:0000313" key="4">
    <source>
        <dbReference type="Proteomes" id="UP000007819"/>
    </source>
</evidence>
<evidence type="ECO:0000259" key="2">
    <source>
        <dbReference type="PROSITE" id="PS50879"/>
    </source>
</evidence>
<dbReference type="PROSITE" id="PS50878">
    <property type="entry name" value="RT_POL"/>
    <property type="match status" value="1"/>
</dbReference>
<dbReference type="GO" id="GO:0004523">
    <property type="term" value="F:RNA-DNA hybrid ribonuclease activity"/>
    <property type="evidence" value="ECO:0007669"/>
    <property type="project" value="InterPro"/>
</dbReference>
<dbReference type="CDD" id="cd09276">
    <property type="entry name" value="Rnase_HI_RT_non_LTR"/>
    <property type="match status" value="1"/>
</dbReference>
<dbReference type="RefSeq" id="XP_016656082.2">
    <property type="nucleotide sequence ID" value="XM_016800593.2"/>
</dbReference>
<dbReference type="AlphaFoldDB" id="A0A8R2D1G9"/>
<dbReference type="KEGG" id="api:107882354"/>